<dbReference type="EMBL" id="JAIWYP010000006">
    <property type="protein sequence ID" value="KAH3812945.1"/>
    <property type="molecule type" value="Genomic_DNA"/>
</dbReference>
<dbReference type="SMART" id="SM00238">
    <property type="entry name" value="BIR"/>
    <property type="match status" value="1"/>
</dbReference>
<reference evidence="1" key="1">
    <citation type="journal article" date="2019" name="bioRxiv">
        <title>The Genome of the Zebra Mussel, Dreissena polymorpha: A Resource for Invasive Species Research.</title>
        <authorList>
            <person name="McCartney M.A."/>
            <person name="Auch B."/>
            <person name="Kono T."/>
            <person name="Mallez S."/>
            <person name="Zhang Y."/>
            <person name="Obille A."/>
            <person name="Becker A."/>
            <person name="Abrahante J.E."/>
            <person name="Garbe J."/>
            <person name="Badalamenti J.P."/>
            <person name="Herman A."/>
            <person name="Mangelson H."/>
            <person name="Liachko I."/>
            <person name="Sullivan S."/>
            <person name="Sone E.D."/>
            <person name="Koren S."/>
            <person name="Silverstein K.A.T."/>
            <person name="Beckman K.B."/>
            <person name="Gohl D.M."/>
        </authorList>
    </citation>
    <scope>NUCLEOTIDE SEQUENCE</scope>
    <source>
        <strain evidence="1">Duluth1</strain>
        <tissue evidence="1">Whole animal</tissue>
    </source>
</reference>
<dbReference type="GO" id="GO:0005737">
    <property type="term" value="C:cytoplasm"/>
    <property type="evidence" value="ECO:0007669"/>
    <property type="project" value="TreeGrafter"/>
</dbReference>
<protein>
    <submittedName>
        <fullName evidence="1">Uncharacterized protein</fullName>
    </submittedName>
</protein>
<gene>
    <name evidence="1" type="ORF">DPMN_141388</name>
</gene>
<accession>A0A9D4JI89</accession>
<dbReference type="GO" id="GO:0005634">
    <property type="term" value="C:nucleus"/>
    <property type="evidence" value="ECO:0007669"/>
    <property type="project" value="TreeGrafter"/>
</dbReference>
<dbReference type="GO" id="GO:0043066">
    <property type="term" value="P:negative regulation of apoptotic process"/>
    <property type="evidence" value="ECO:0007669"/>
    <property type="project" value="TreeGrafter"/>
</dbReference>
<dbReference type="PANTHER" id="PTHR10044">
    <property type="entry name" value="INHIBITOR OF APOPTOSIS"/>
    <property type="match status" value="1"/>
</dbReference>
<dbReference type="Gene3D" id="1.10.1170.10">
    <property type="entry name" value="Inhibitor Of Apoptosis Protein (2mihbC-IAP-1), Chain A"/>
    <property type="match status" value="1"/>
</dbReference>
<sequence length="133" mass="15129">MVRRNIINSVLELPPQTTEQSTRGSERLDTYTHWPQHLSQSPEQLAEAGLYYTGVDDHCRCFACDGGLGKWIPGDDPWIEHCRWFPACPYAREIKGDEFINLIQLCADHALEENVSNSQDETSGAMTTQILKY</sequence>
<dbReference type="Pfam" id="PF00653">
    <property type="entry name" value="BIR"/>
    <property type="match status" value="1"/>
</dbReference>
<dbReference type="PANTHER" id="PTHR10044:SF139">
    <property type="entry name" value="DEATH-ASSOCIATED INHIBITOR OF APOPTOSIS 2"/>
    <property type="match status" value="1"/>
</dbReference>
<dbReference type="GO" id="GO:0051726">
    <property type="term" value="P:regulation of cell cycle"/>
    <property type="evidence" value="ECO:0007669"/>
    <property type="project" value="TreeGrafter"/>
</dbReference>
<dbReference type="GO" id="GO:0043027">
    <property type="term" value="F:cysteine-type endopeptidase inhibitor activity involved in apoptotic process"/>
    <property type="evidence" value="ECO:0007669"/>
    <property type="project" value="TreeGrafter"/>
</dbReference>
<dbReference type="PROSITE" id="PS50143">
    <property type="entry name" value="BIR_REPEAT_2"/>
    <property type="match status" value="1"/>
</dbReference>
<name>A0A9D4JI89_DREPO</name>
<dbReference type="Proteomes" id="UP000828390">
    <property type="component" value="Unassembled WGS sequence"/>
</dbReference>
<dbReference type="InterPro" id="IPR001370">
    <property type="entry name" value="BIR_rpt"/>
</dbReference>
<comment type="caution">
    <text evidence="1">The sequence shown here is derived from an EMBL/GenBank/DDBJ whole genome shotgun (WGS) entry which is preliminary data.</text>
</comment>
<dbReference type="InterPro" id="IPR050784">
    <property type="entry name" value="IAP"/>
</dbReference>
<evidence type="ECO:0000313" key="2">
    <source>
        <dbReference type="Proteomes" id="UP000828390"/>
    </source>
</evidence>
<dbReference type="SUPFAM" id="SSF57924">
    <property type="entry name" value="Inhibitor of apoptosis (IAP) repeat"/>
    <property type="match status" value="1"/>
</dbReference>
<evidence type="ECO:0000313" key="1">
    <source>
        <dbReference type="EMBL" id="KAH3812945.1"/>
    </source>
</evidence>
<keyword evidence="2" id="KW-1185">Reference proteome</keyword>
<dbReference type="AlphaFoldDB" id="A0A9D4JI89"/>
<reference evidence="1" key="2">
    <citation type="submission" date="2020-11" db="EMBL/GenBank/DDBJ databases">
        <authorList>
            <person name="McCartney M.A."/>
            <person name="Auch B."/>
            <person name="Kono T."/>
            <person name="Mallez S."/>
            <person name="Becker A."/>
            <person name="Gohl D.M."/>
            <person name="Silverstein K.A.T."/>
            <person name="Koren S."/>
            <person name="Bechman K.B."/>
            <person name="Herman A."/>
            <person name="Abrahante J.E."/>
            <person name="Garbe J."/>
        </authorList>
    </citation>
    <scope>NUCLEOTIDE SEQUENCE</scope>
    <source>
        <strain evidence="1">Duluth1</strain>
        <tissue evidence="1">Whole animal</tissue>
    </source>
</reference>
<dbReference type="CDD" id="cd00022">
    <property type="entry name" value="BIR"/>
    <property type="match status" value="1"/>
</dbReference>
<organism evidence="1 2">
    <name type="scientific">Dreissena polymorpha</name>
    <name type="common">Zebra mussel</name>
    <name type="synonym">Mytilus polymorpha</name>
    <dbReference type="NCBI Taxonomy" id="45954"/>
    <lineage>
        <taxon>Eukaryota</taxon>
        <taxon>Metazoa</taxon>
        <taxon>Spiralia</taxon>
        <taxon>Lophotrochozoa</taxon>
        <taxon>Mollusca</taxon>
        <taxon>Bivalvia</taxon>
        <taxon>Autobranchia</taxon>
        <taxon>Heteroconchia</taxon>
        <taxon>Euheterodonta</taxon>
        <taxon>Imparidentia</taxon>
        <taxon>Neoheterodontei</taxon>
        <taxon>Myida</taxon>
        <taxon>Dreissenoidea</taxon>
        <taxon>Dreissenidae</taxon>
        <taxon>Dreissena</taxon>
    </lineage>
</organism>
<proteinExistence type="predicted"/>